<keyword evidence="3" id="KW-1185">Reference proteome</keyword>
<dbReference type="InterPro" id="IPR011234">
    <property type="entry name" value="Fumarylacetoacetase-like_C"/>
</dbReference>
<dbReference type="AlphaFoldDB" id="A0A318H3J8"/>
<dbReference type="PANTHER" id="PTHR43211">
    <property type="entry name" value="FUMARYLACETOACETATE HYDROLASE"/>
    <property type="match status" value="1"/>
</dbReference>
<evidence type="ECO:0000313" key="3">
    <source>
        <dbReference type="Proteomes" id="UP000247811"/>
    </source>
</evidence>
<dbReference type="Proteomes" id="UP000247811">
    <property type="component" value="Unassembled WGS sequence"/>
</dbReference>
<organism evidence="2 3">
    <name type="scientific">Sphaerotilus hippei</name>
    <dbReference type="NCBI Taxonomy" id="744406"/>
    <lineage>
        <taxon>Bacteria</taxon>
        <taxon>Pseudomonadati</taxon>
        <taxon>Pseudomonadota</taxon>
        <taxon>Betaproteobacteria</taxon>
        <taxon>Burkholderiales</taxon>
        <taxon>Sphaerotilaceae</taxon>
        <taxon>Sphaerotilus</taxon>
    </lineage>
</organism>
<feature type="domain" description="Fumarylacetoacetase-like C-terminal" evidence="1">
    <location>
        <begin position="3"/>
        <end position="75"/>
    </location>
</feature>
<name>A0A318H3J8_9BURK</name>
<dbReference type="InterPro" id="IPR036663">
    <property type="entry name" value="Fumarylacetoacetase_C_sf"/>
</dbReference>
<sequence>MRDGVDFEGEFGVITDAVPMGCTRAQAAGHIRLLVLIHDRSLRRIAPVEMKTGFCWVQAKPACSVASIAVMPDELGLARRDGCVQMHPQVDWNGQRFGLRF</sequence>
<gene>
    <name evidence="2" type="ORF">C7444_104136</name>
</gene>
<comment type="caution">
    <text evidence="2">The sequence shown here is derived from an EMBL/GenBank/DDBJ whole genome shotgun (WGS) entry which is preliminary data.</text>
</comment>
<evidence type="ECO:0000259" key="1">
    <source>
        <dbReference type="Pfam" id="PF01557"/>
    </source>
</evidence>
<dbReference type="Pfam" id="PF01557">
    <property type="entry name" value="FAA_hydrolase"/>
    <property type="match status" value="1"/>
</dbReference>
<accession>A0A318H3J8</accession>
<dbReference type="EMBL" id="QJJS01000004">
    <property type="protein sequence ID" value="PXW97534.1"/>
    <property type="molecule type" value="Genomic_DNA"/>
</dbReference>
<dbReference type="PANTHER" id="PTHR43211:SF1">
    <property type="entry name" value="BLL6422 PROTEIN"/>
    <property type="match status" value="1"/>
</dbReference>
<protein>
    <submittedName>
        <fullName evidence="2">Fumarylacetoacetase-like protein</fullName>
    </submittedName>
</protein>
<dbReference type="GO" id="GO:0003824">
    <property type="term" value="F:catalytic activity"/>
    <property type="evidence" value="ECO:0007669"/>
    <property type="project" value="InterPro"/>
</dbReference>
<proteinExistence type="predicted"/>
<dbReference type="SUPFAM" id="SSF56529">
    <property type="entry name" value="FAH"/>
    <property type="match status" value="1"/>
</dbReference>
<evidence type="ECO:0000313" key="2">
    <source>
        <dbReference type="EMBL" id="PXW97534.1"/>
    </source>
</evidence>
<reference evidence="2 3" key="1">
    <citation type="submission" date="2018-05" db="EMBL/GenBank/DDBJ databases">
        <title>Genomic Encyclopedia of Type Strains, Phase IV (KMG-IV): sequencing the most valuable type-strain genomes for metagenomic binning, comparative biology and taxonomic classification.</title>
        <authorList>
            <person name="Goeker M."/>
        </authorList>
    </citation>
    <scope>NUCLEOTIDE SEQUENCE [LARGE SCALE GENOMIC DNA]</scope>
    <source>
        <strain evidence="2 3">DSM 566</strain>
    </source>
</reference>
<dbReference type="Gene3D" id="3.90.850.10">
    <property type="entry name" value="Fumarylacetoacetase-like, C-terminal domain"/>
    <property type="match status" value="1"/>
</dbReference>